<dbReference type="OrthoDB" id="775972at2759"/>
<dbReference type="Gene3D" id="1.10.340.70">
    <property type="match status" value="1"/>
</dbReference>
<name>A0A2B4RLW2_STYPI</name>
<keyword evidence="1" id="KW-0808">Transferase</keyword>
<dbReference type="InterPro" id="IPR012337">
    <property type="entry name" value="RNaseH-like_sf"/>
</dbReference>
<proteinExistence type="predicted"/>
<dbReference type="SUPFAM" id="SSF53098">
    <property type="entry name" value="Ribonuclease H-like"/>
    <property type="match status" value="1"/>
</dbReference>
<dbReference type="Gene3D" id="4.10.60.10">
    <property type="entry name" value="Zinc finger, CCHC-type"/>
    <property type="match status" value="1"/>
</dbReference>
<feature type="region of interest" description="Disordered" evidence="5">
    <location>
        <begin position="979"/>
        <end position="1025"/>
    </location>
</feature>
<evidence type="ECO:0000259" key="6">
    <source>
        <dbReference type="PROSITE" id="PS50994"/>
    </source>
</evidence>
<dbReference type="SMART" id="SM00343">
    <property type="entry name" value="ZnF_C2HC"/>
    <property type="match status" value="2"/>
</dbReference>
<dbReference type="PANTHER" id="PTHR37984:SF5">
    <property type="entry name" value="PROTEIN NYNRIN-LIKE"/>
    <property type="match status" value="1"/>
</dbReference>
<organism evidence="7 8">
    <name type="scientific">Stylophora pistillata</name>
    <name type="common">Smooth cauliflower coral</name>
    <dbReference type="NCBI Taxonomy" id="50429"/>
    <lineage>
        <taxon>Eukaryota</taxon>
        <taxon>Metazoa</taxon>
        <taxon>Cnidaria</taxon>
        <taxon>Anthozoa</taxon>
        <taxon>Hexacorallia</taxon>
        <taxon>Scleractinia</taxon>
        <taxon>Astrocoeniina</taxon>
        <taxon>Pocilloporidae</taxon>
        <taxon>Stylophora</taxon>
    </lineage>
</organism>
<dbReference type="GO" id="GO:0008270">
    <property type="term" value="F:zinc ion binding"/>
    <property type="evidence" value="ECO:0007669"/>
    <property type="project" value="InterPro"/>
</dbReference>
<dbReference type="InterPro" id="IPR050951">
    <property type="entry name" value="Retrovirus_Pol_polyprotein"/>
</dbReference>
<protein>
    <submittedName>
        <fullName evidence="7">Uncharacterized protein K02A2.6</fullName>
    </submittedName>
</protein>
<evidence type="ECO:0000313" key="8">
    <source>
        <dbReference type="Proteomes" id="UP000225706"/>
    </source>
</evidence>
<keyword evidence="4" id="KW-0255">Endonuclease</keyword>
<evidence type="ECO:0000256" key="5">
    <source>
        <dbReference type="SAM" id="MobiDB-lite"/>
    </source>
</evidence>
<dbReference type="Gene3D" id="3.30.420.10">
    <property type="entry name" value="Ribonuclease H-like superfamily/Ribonuclease H"/>
    <property type="match status" value="1"/>
</dbReference>
<feature type="domain" description="Integrase catalytic" evidence="6">
    <location>
        <begin position="698"/>
        <end position="854"/>
    </location>
</feature>
<dbReference type="InterPro" id="IPR043502">
    <property type="entry name" value="DNA/RNA_pol_sf"/>
</dbReference>
<dbReference type="FunFam" id="1.10.340.70:FF:000003">
    <property type="entry name" value="Protein CBG25708"/>
    <property type="match status" value="1"/>
</dbReference>
<dbReference type="InterPro" id="IPR021109">
    <property type="entry name" value="Peptidase_aspartic_dom_sf"/>
</dbReference>
<reference evidence="8" key="1">
    <citation type="journal article" date="2017" name="bioRxiv">
        <title>Comparative analysis of the genomes of Stylophora pistillata and Acropora digitifera provides evidence for extensive differences between species of corals.</title>
        <authorList>
            <person name="Voolstra C.R."/>
            <person name="Li Y."/>
            <person name="Liew Y.J."/>
            <person name="Baumgarten S."/>
            <person name="Zoccola D."/>
            <person name="Flot J.-F."/>
            <person name="Tambutte S."/>
            <person name="Allemand D."/>
            <person name="Aranda M."/>
        </authorList>
    </citation>
    <scope>NUCLEOTIDE SEQUENCE [LARGE SCALE GENOMIC DNA]</scope>
</reference>
<dbReference type="SUPFAM" id="SSF56672">
    <property type="entry name" value="DNA/RNA polymerases"/>
    <property type="match status" value="1"/>
</dbReference>
<dbReference type="Gene3D" id="3.30.70.270">
    <property type="match status" value="2"/>
</dbReference>
<dbReference type="AlphaFoldDB" id="A0A2B4RLW2"/>
<dbReference type="PROSITE" id="PS50994">
    <property type="entry name" value="INTEGRASE"/>
    <property type="match status" value="1"/>
</dbReference>
<keyword evidence="3" id="KW-0540">Nuclease</keyword>
<dbReference type="InterPro" id="IPR001878">
    <property type="entry name" value="Znf_CCHC"/>
</dbReference>
<dbReference type="SUPFAM" id="SSF50630">
    <property type="entry name" value="Acid proteases"/>
    <property type="match status" value="1"/>
</dbReference>
<dbReference type="InterPro" id="IPR041588">
    <property type="entry name" value="Integrase_H2C2"/>
</dbReference>
<keyword evidence="2" id="KW-0548">Nucleotidyltransferase</keyword>
<dbReference type="SUPFAM" id="SSF57756">
    <property type="entry name" value="Retrovirus zinc finger-like domains"/>
    <property type="match status" value="1"/>
</dbReference>
<dbReference type="Pfam" id="PF00665">
    <property type="entry name" value="rve"/>
    <property type="match status" value="1"/>
</dbReference>
<keyword evidence="8" id="KW-1185">Reference proteome</keyword>
<dbReference type="GO" id="GO:0015074">
    <property type="term" value="P:DNA integration"/>
    <property type="evidence" value="ECO:0007669"/>
    <property type="project" value="InterPro"/>
</dbReference>
<dbReference type="GO" id="GO:0003676">
    <property type="term" value="F:nucleic acid binding"/>
    <property type="evidence" value="ECO:0007669"/>
    <property type="project" value="InterPro"/>
</dbReference>
<evidence type="ECO:0000256" key="1">
    <source>
        <dbReference type="ARBA" id="ARBA00022679"/>
    </source>
</evidence>
<dbReference type="Gene3D" id="3.10.10.10">
    <property type="entry name" value="HIV Type 1 Reverse Transcriptase, subunit A, domain 1"/>
    <property type="match status" value="1"/>
</dbReference>
<dbReference type="PANTHER" id="PTHR37984">
    <property type="entry name" value="PROTEIN CBG26694"/>
    <property type="match status" value="1"/>
</dbReference>
<dbReference type="InterPro" id="IPR036397">
    <property type="entry name" value="RNaseH_sf"/>
</dbReference>
<evidence type="ECO:0000256" key="3">
    <source>
        <dbReference type="ARBA" id="ARBA00022722"/>
    </source>
</evidence>
<dbReference type="Pfam" id="PF17921">
    <property type="entry name" value="Integrase_H2C2"/>
    <property type="match status" value="1"/>
</dbReference>
<accession>A0A2B4RLW2</accession>
<dbReference type="Proteomes" id="UP000225706">
    <property type="component" value="Unassembled WGS sequence"/>
</dbReference>
<comment type="caution">
    <text evidence="7">The sequence shown here is derived from an EMBL/GenBank/DDBJ whole genome shotgun (WGS) entry which is preliminary data.</text>
</comment>
<dbReference type="InterPro" id="IPR036875">
    <property type="entry name" value="Znf_CCHC_sf"/>
</dbReference>
<evidence type="ECO:0000256" key="4">
    <source>
        <dbReference type="ARBA" id="ARBA00022759"/>
    </source>
</evidence>
<evidence type="ECO:0000256" key="2">
    <source>
        <dbReference type="ARBA" id="ARBA00022695"/>
    </source>
</evidence>
<keyword evidence="4" id="KW-0378">Hydrolase</keyword>
<evidence type="ECO:0000313" key="7">
    <source>
        <dbReference type="EMBL" id="PFX17809.1"/>
    </source>
</evidence>
<dbReference type="InterPro" id="IPR043128">
    <property type="entry name" value="Rev_trsase/Diguanyl_cyclase"/>
</dbReference>
<dbReference type="InterPro" id="IPR001584">
    <property type="entry name" value="Integrase_cat-core"/>
</dbReference>
<gene>
    <name evidence="7" type="primary">K02A2.6</name>
    <name evidence="7" type="ORF">AWC38_SpisGene17851</name>
</gene>
<feature type="compositionally biased region" description="Basic and acidic residues" evidence="5">
    <location>
        <begin position="1016"/>
        <end position="1025"/>
    </location>
</feature>
<dbReference type="EMBL" id="LSMT01000447">
    <property type="protein sequence ID" value="PFX17809.1"/>
    <property type="molecule type" value="Genomic_DNA"/>
</dbReference>
<sequence>MSFERFSLSPVNLEATNLADEWKFWLDAFDNYRIATKLDKESDDVQKATLLHLAGTGVQRLLSGLPGENKKFEEVKQALSAHFQPKRNKWAERHKFRKRAQLQHESLDTFIAELRMLSLTCDFGEATDDNILGQVIEKCSDGYLREKLLQQGETLTLEKAQTLGRAIESAKKDTQLLGGHGAQNVPGKSDVNAVRSSVNKAKEKACFRCGKTDHLANNERCKARNAQCIKCKKTGHFWKYCRSRESENKEDVKFVQPVQQQSDKSNPEYVLYTTNNEGLGVETDVEINGKLVQMMIDTGCAKTLIPKQWFRNNLNIPLNPTNVKFSAFGGGDLKCLGVFDAKLRCNKMEVMEPVYVIDVEGPPPVGKKCPVHPQPCKIHAVGESPTKTREKTYQEIQDLLRQLSGARMFSTLDLRKAYWQVRLAKESREITSSIAAGSTPEEHWKNVHAVMDKLQDCGLRLSADKCALGMCELKLLGHIISAEGIKPDPDKKMHSYIYGRHVVVSTDHKPLLGVFNKNTQSIRLERIALRCQDYDFTLTHDPGSENIADGLSRLPLNATVTETSFVEEHVHFVKSADALLSIDEIKEAGESDPELLEVVKVLDGTQNLVNNKWKHFKDELSFAQGLLWRGRRIYVPEKLRKKALTLAHEAHQGIVRCKQRLRRILFWPGMDSDVEDYCRNCETCVRLQPLRRDTPNTATPLPDYCWEKCALDLVGPFPGEIYIMTVVDYRSKWPEAIVLKRITSESIVTALADIFARFGNPKVLITDNGRQFVAEEFQDFMKANGIQHRRVSPYFPQANGQVERFHRYLKHSIRAAELDGLSWTEVLPTILQVYRSTPHAGTNMTPAKLFLNREITTKLPTVPEMDQNNPEERYKEYQRKLCEYTDAKRHAQQHNLVPGDIVFVANTKSGKLIPTFGHQKYVIVRSKGPDTFELVNAETGQHLTRNVKFLSRVPRMELPVNDDNDNGCLESEEFAGAAMPPLDQLGSTVSDDRNPADSGPPDSAMELRRSTRTPKPKRDADFVYD</sequence>
<dbReference type="Gene3D" id="2.40.70.10">
    <property type="entry name" value="Acid Proteases"/>
    <property type="match status" value="1"/>
</dbReference>
<dbReference type="FunFam" id="3.30.420.10:FF:000063">
    <property type="entry name" value="Retrovirus-related Pol polyprotein from transposon 297-like Protein"/>
    <property type="match status" value="1"/>
</dbReference>